<dbReference type="Gene3D" id="3.40.50.2000">
    <property type="entry name" value="Glycogen Phosphorylase B"/>
    <property type="match status" value="1"/>
</dbReference>
<dbReference type="Pfam" id="PF00201">
    <property type="entry name" value="UDPGT"/>
    <property type="match status" value="1"/>
</dbReference>
<evidence type="ECO:0000313" key="9">
    <source>
        <dbReference type="Proteomes" id="UP001176961"/>
    </source>
</evidence>
<evidence type="ECO:0000256" key="1">
    <source>
        <dbReference type="ARBA" id="ARBA00009995"/>
    </source>
</evidence>
<protein>
    <recommendedName>
        <fullName evidence="2">glucuronosyltransferase</fullName>
        <ecNumber evidence="2">2.4.1.17</ecNumber>
    </recommendedName>
</protein>
<dbReference type="EMBL" id="CATQJL010000001">
    <property type="protein sequence ID" value="CAJ0588442.1"/>
    <property type="molecule type" value="Genomic_DNA"/>
</dbReference>
<evidence type="ECO:0000256" key="5">
    <source>
        <dbReference type="ARBA" id="ARBA00022729"/>
    </source>
</evidence>
<dbReference type="InterPro" id="IPR008551">
    <property type="entry name" value="TANGO2"/>
</dbReference>
<dbReference type="AlphaFoldDB" id="A0AA36GC68"/>
<sequence length="763" mass="87076">MCITFVYISDDLGSRYKLIILNNRDESYDRPTLELDWRNGILGGTDIQDPAKGTWFAANKKGRVGILLSIAQPVPTMKSGCPSRGIIAKDYLSTPCTTKQFFGDLSDKAHLYNGFQFLGLEKDYEGCYNMTSLTSMYVDEVKSRSWSPGTYVFGNSPPEKPYRKVVEGKKLFEKFVSSLNNETEVDDIIERLLIIGTDKRQFFPDPQMALQSGRPPEWYLHNTSIMTRFPLEMRRYGSVLADKEPAMKLLLLLIFAICHVSHAYKILVYSAPLGYSHMQFMGRIADILQEAGHDVTVLHPIWCPKYLYAVSKLAKQVLFDLPLRVQKALDPKNLRVWELNSKSIVQQLGMFSEHTALQMQSCEYLLSDNHTIELLTREHFDAGITELIAGCGYGLFNKLGIGHMISASALGLVDSMAEFYDAPRFPSFVPSFLLPVTDKMNFMERVINFITSCIAKYVEVEVVRSYKNIFERHGVSTNVEEYYSKSNYLLSNSDEFLEFARPLTHKIVHLGGIALAEKQPLTQEIQELVQRKDRVGVIYISFGSVVPTIEMPAYFRETIYQVARSLPTYTFIWKSDPNDTFSNIANLHRYDWVPQQALLEHPNLRCFVSHAGLNSVLETSRSGKPSILVPIFGDQFRNARLAEAKNTTIVLMKESFNYNTFRNALNKILNDKSFTLRAAKLASLMINKPFSIRDRLLQTVEFSIQHGKIENLDVYGRNLNALQYYSIDVIASLIAILALTIYTTAQLWWYLIRRLIVIKLKID</sequence>
<proteinExistence type="inferred from homology"/>
<comment type="catalytic activity">
    <reaction evidence="6">
        <text>glucuronate acceptor + UDP-alpha-D-glucuronate = acceptor beta-D-glucuronoside + UDP + H(+)</text>
        <dbReference type="Rhea" id="RHEA:21032"/>
        <dbReference type="ChEBI" id="CHEBI:15378"/>
        <dbReference type="ChEBI" id="CHEBI:58052"/>
        <dbReference type="ChEBI" id="CHEBI:58223"/>
        <dbReference type="ChEBI" id="CHEBI:132367"/>
        <dbReference type="ChEBI" id="CHEBI:132368"/>
        <dbReference type="EC" id="2.4.1.17"/>
    </reaction>
</comment>
<evidence type="ECO:0000256" key="6">
    <source>
        <dbReference type="ARBA" id="ARBA00047475"/>
    </source>
</evidence>
<organism evidence="8 9">
    <name type="scientific">Cylicocyclus nassatus</name>
    <name type="common">Nematode worm</name>
    <dbReference type="NCBI Taxonomy" id="53992"/>
    <lineage>
        <taxon>Eukaryota</taxon>
        <taxon>Metazoa</taxon>
        <taxon>Ecdysozoa</taxon>
        <taxon>Nematoda</taxon>
        <taxon>Chromadorea</taxon>
        <taxon>Rhabditida</taxon>
        <taxon>Rhabditina</taxon>
        <taxon>Rhabditomorpha</taxon>
        <taxon>Strongyloidea</taxon>
        <taxon>Strongylidae</taxon>
        <taxon>Cylicocyclus</taxon>
    </lineage>
</organism>
<dbReference type="Proteomes" id="UP001176961">
    <property type="component" value="Unassembled WGS sequence"/>
</dbReference>
<comment type="caution">
    <text evidence="8">The sequence shown here is derived from an EMBL/GenBank/DDBJ whole genome shotgun (WGS) entry which is preliminary data.</text>
</comment>
<dbReference type="GO" id="GO:0015020">
    <property type="term" value="F:glucuronosyltransferase activity"/>
    <property type="evidence" value="ECO:0007669"/>
    <property type="project" value="UniProtKB-EC"/>
</dbReference>
<dbReference type="EC" id="2.4.1.17" evidence="2"/>
<dbReference type="SUPFAM" id="SSF53756">
    <property type="entry name" value="UDP-Glycosyltransferase/glycogen phosphorylase"/>
    <property type="match status" value="1"/>
</dbReference>
<dbReference type="Pfam" id="PF05742">
    <property type="entry name" value="TANGO2"/>
    <property type="match status" value="1"/>
</dbReference>
<evidence type="ECO:0000256" key="2">
    <source>
        <dbReference type="ARBA" id="ARBA00012544"/>
    </source>
</evidence>
<evidence type="ECO:0000256" key="3">
    <source>
        <dbReference type="ARBA" id="ARBA00022676"/>
    </source>
</evidence>
<dbReference type="CDD" id="cd03784">
    <property type="entry name" value="GT1_Gtf-like"/>
    <property type="match status" value="1"/>
</dbReference>
<keyword evidence="7" id="KW-0812">Transmembrane</keyword>
<evidence type="ECO:0000256" key="7">
    <source>
        <dbReference type="SAM" id="Phobius"/>
    </source>
</evidence>
<keyword evidence="4" id="KW-0808">Transferase</keyword>
<evidence type="ECO:0000256" key="4">
    <source>
        <dbReference type="ARBA" id="ARBA00022679"/>
    </source>
</evidence>
<keyword evidence="5" id="KW-0732">Signal</keyword>
<keyword evidence="7" id="KW-0472">Membrane</keyword>
<gene>
    <name evidence="8" type="ORF">CYNAS_LOCUS425</name>
</gene>
<keyword evidence="7" id="KW-1133">Transmembrane helix</keyword>
<dbReference type="PANTHER" id="PTHR48043:SF23">
    <property type="entry name" value="UDP-GLUCURONOSYLTRANSFERASE"/>
    <property type="match status" value="1"/>
</dbReference>
<accession>A0AA36GC68</accession>
<dbReference type="FunFam" id="3.40.50.2000:FF:000021">
    <property type="entry name" value="UDP-glucuronosyltransferase"/>
    <property type="match status" value="1"/>
</dbReference>
<dbReference type="InterPro" id="IPR002213">
    <property type="entry name" value="UDP_glucos_trans"/>
</dbReference>
<keyword evidence="9" id="KW-1185">Reference proteome</keyword>
<evidence type="ECO:0000313" key="8">
    <source>
        <dbReference type="EMBL" id="CAJ0588442.1"/>
    </source>
</evidence>
<comment type="similarity">
    <text evidence="1">Belongs to the UDP-glycosyltransferase family.</text>
</comment>
<dbReference type="InterPro" id="IPR050271">
    <property type="entry name" value="UDP-glycosyltransferase"/>
</dbReference>
<name>A0AA36GC68_CYLNA</name>
<feature type="transmembrane region" description="Helical" evidence="7">
    <location>
        <begin position="729"/>
        <end position="751"/>
    </location>
</feature>
<keyword evidence="3" id="KW-0328">Glycosyltransferase</keyword>
<reference evidence="8" key="1">
    <citation type="submission" date="2023-07" db="EMBL/GenBank/DDBJ databases">
        <authorList>
            <consortium name="CYATHOMIX"/>
        </authorList>
    </citation>
    <scope>NUCLEOTIDE SEQUENCE</scope>
    <source>
        <strain evidence="8">N/A</strain>
    </source>
</reference>
<dbReference type="PANTHER" id="PTHR48043">
    <property type="entry name" value="EG:EG0003.4 PROTEIN-RELATED"/>
    <property type="match status" value="1"/>
</dbReference>